<dbReference type="GO" id="GO:0000155">
    <property type="term" value="F:phosphorelay sensor kinase activity"/>
    <property type="evidence" value="ECO:0007669"/>
    <property type="project" value="InterPro"/>
</dbReference>
<name>A0A6N8J1L4_9BURK</name>
<dbReference type="SUPFAM" id="SSF47384">
    <property type="entry name" value="Homodimeric domain of signal transducing histidine kinase"/>
    <property type="match status" value="1"/>
</dbReference>
<feature type="modified residue" description="4-aspartylphosphate" evidence="7">
    <location>
        <position position="817"/>
    </location>
</feature>
<feature type="transmembrane region" description="Helical" evidence="8">
    <location>
        <begin position="28"/>
        <end position="49"/>
    </location>
</feature>
<dbReference type="InterPro" id="IPR013655">
    <property type="entry name" value="PAS_fold_3"/>
</dbReference>
<keyword evidence="8" id="KW-0812">Transmembrane</keyword>
<keyword evidence="8" id="KW-1133">Transmembrane helix</keyword>
<dbReference type="Pfam" id="PF02518">
    <property type="entry name" value="HATPase_c"/>
    <property type="match status" value="1"/>
</dbReference>
<proteinExistence type="predicted"/>
<dbReference type="PRINTS" id="PR00344">
    <property type="entry name" value="BCTRLSENSOR"/>
</dbReference>
<feature type="domain" description="Response regulatory" evidence="10">
    <location>
        <begin position="768"/>
        <end position="881"/>
    </location>
</feature>
<dbReference type="InterPro" id="IPR001789">
    <property type="entry name" value="Sig_transdc_resp-reg_receiver"/>
</dbReference>
<dbReference type="SMART" id="SM00388">
    <property type="entry name" value="HisKA"/>
    <property type="match status" value="1"/>
</dbReference>
<dbReference type="SMART" id="SM00387">
    <property type="entry name" value="HATPase_c"/>
    <property type="match status" value="1"/>
</dbReference>
<feature type="domain" description="PAC" evidence="11">
    <location>
        <begin position="460"/>
        <end position="512"/>
    </location>
</feature>
<dbReference type="Pfam" id="PF00512">
    <property type="entry name" value="HisKA"/>
    <property type="match status" value="1"/>
</dbReference>
<feature type="domain" description="Histidine kinase" evidence="9">
    <location>
        <begin position="537"/>
        <end position="751"/>
    </location>
</feature>
<evidence type="ECO:0000313" key="12">
    <source>
        <dbReference type="EMBL" id="MVQ32183.1"/>
    </source>
</evidence>
<dbReference type="EC" id="2.7.13.3" evidence="3"/>
<dbReference type="InterPro" id="IPR036097">
    <property type="entry name" value="HisK_dim/P_sf"/>
</dbReference>
<comment type="subcellular location">
    <subcellularLocation>
        <location evidence="2">Cell inner membrane</location>
        <topology evidence="2">Multi-pass membrane protein</topology>
    </subcellularLocation>
</comment>
<evidence type="ECO:0000256" key="2">
    <source>
        <dbReference type="ARBA" id="ARBA00004429"/>
    </source>
</evidence>
<evidence type="ECO:0000256" key="3">
    <source>
        <dbReference type="ARBA" id="ARBA00012438"/>
    </source>
</evidence>
<dbReference type="InterPro" id="IPR035965">
    <property type="entry name" value="PAS-like_dom_sf"/>
</dbReference>
<dbReference type="InterPro" id="IPR003661">
    <property type="entry name" value="HisK_dim/P_dom"/>
</dbReference>
<dbReference type="Gene3D" id="1.10.287.130">
    <property type="match status" value="1"/>
</dbReference>
<dbReference type="SUPFAM" id="SSF55785">
    <property type="entry name" value="PYP-like sensor domain (PAS domain)"/>
    <property type="match status" value="1"/>
</dbReference>
<evidence type="ECO:0000256" key="7">
    <source>
        <dbReference type="PROSITE-ProRule" id="PRU00169"/>
    </source>
</evidence>
<comment type="caution">
    <text evidence="12">The sequence shown here is derived from an EMBL/GenBank/DDBJ whole genome shotgun (WGS) entry which is preliminary data.</text>
</comment>
<dbReference type="SUPFAM" id="SSF55874">
    <property type="entry name" value="ATPase domain of HSP90 chaperone/DNA topoisomerase II/histidine kinase"/>
    <property type="match status" value="1"/>
</dbReference>
<evidence type="ECO:0000256" key="8">
    <source>
        <dbReference type="SAM" id="Phobius"/>
    </source>
</evidence>
<dbReference type="PANTHER" id="PTHR43547">
    <property type="entry name" value="TWO-COMPONENT HISTIDINE KINASE"/>
    <property type="match status" value="1"/>
</dbReference>
<keyword evidence="13" id="KW-1185">Reference proteome</keyword>
<evidence type="ECO:0000256" key="6">
    <source>
        <dbReference type="ARBA" id="ARBA00022777"/>
    </source>
</evidence>
<keyword evidence="4 7" id="KW-0597">Phosphoprotein</keyword>
<dbReference type="Gene3D" id="3.30.565.10">
    <property type="entry name" value="Histidine kinase-like ATPase, C-terminal domain"/>
    <property type="match status" value="1"/>
</dbReference>
<dbReference type="SUPFAM" id="SSF52172">
    <property type="entry name" value="CheY-like"/>
    <property type="match status" value="1"/>
</dbReference>
<evidence type="ECO:0000256" key="5">
    <source>
        <dbReference type="ARBA" id="ARBA00022679"/>
    </source>
</evidence>
<dbReference type="InterPro" id="IPR004358">
    <property type="entry name" value="Sig_transdc_His_kin-like_C"/>
</dbReference>
<dbReference type="FunFam" id="3.30.565.10:FF:000006">
    <property type="entry name" value="Sensor histidine kinase WalK"/>
    <property type="match status" value="1"/>
</dbReference>
<organism evidence="12 13">
    <name type="scientific">Ramlibacter pinisoli</name>
    <dbReference type="NCBI Taxonomy" id="2682844"/>
    <lineage>
        <taxon>Bacteria</taxon>
        <taxon>Pseudomonadati</taxon>
        <taxon>Pseudomonadota</taxon>
        <taxon>Betaproteobacteria</taxon>
        <taxon>Burkholderiales</taxon>
        <taxon>Comamonadaceae</taxon>
        <taxon>Ramlibacter</taxon>
    </lineage>
</organism>
<dbReference type="Pfam" id="PF08447">
    <property type="entry name" value="PAS_3"/>
    <property type="match status" value="1"/>
</dbReference>
<dbReference type="Pfam" id="PF00072">
    <property type="entry name" value="Response_reg"/>
    <property type="match status" value="1"/>
</dbReference>
<dbReference type="SMART" id="SM00448">
    <property type="entry name" value="REC"/>
    <property type="match status" value="1"/>
</dbReference>
<dbReference type="PROSITE" id="PS50113">
    <property type="entry name" value="PAC"/>
    <property type="match status" value="1"/>
</dbReference>
<evidence type="ECO:0000256" key="4">
    <source>
        <dbReference type="ARBA" id="ARBA00022553"/>
    </source>
</evidence>
<dbReference type="CDD" id="cd00082">
    <property type="entry name" value="HisKA"/>
    <property type="match status" value="1"/>
</dbReference>
<evidence type="ECO:0000313" key="13">
    <source>
        <dbReference type="Proteomes" id="UP000469385"/>
    </source>
</evidence>
<protein>
    <recommendedName>
        <fullName evidence="3">histidine kinase</fullName>
        <ecNumber evidence="3">2.7.13.3</ecNumber>
    </recommendedName>
</protein>
<dbReference type="EMBL" id="WSEL01000009">
    <property type="protein sequence ID" value="MVQ32183.1"/>
    <property type="molecule type" value="Genomic_DNA"/>
</dbReference>
<dbReference type="InterPro" id="IPR036890">
    <property type="entry name" value="HATPase_C_sf"/>
</dbReference>
<evidence type="ECO:0000259" key="9">
    <source>
        <dbReference type="PROSITE" id="PS50109"/>
    </source>
</evidence>
<evidence type="ECO:0000259" key="11">
    <source>
        <dbReference type="PROSITE" id="PS50113"/>
    </source>
</evidence>
<dbReference type="Gene3D" id="3.30.450.20">
    <property type="entry name" value="PAS domain"/>
    <property type="match status" value="1"/>
</dbReference>
<dbReference type="CDD" id="cd18773">
    <property type="entry name" value="PDC1_HK_sensor"/>
    <property type="match status" value="1"/>
</dbReference>
<dbReference type="PROSITE" id="PS50110">
    <property type="entry name" value="RESPONSE_REGULATORY"/>
    <property type="match status" value="1"/>
</dbReference>
<dbReference type="InterPro" id="IPR000700">
    <property type="entry name" value="PAS-assoc_C"/>
</dbReference>
<keyword evidence="8" id="KW-0472">Membrane</keyword>
<dbReference type="PANTHER" id="PTHR43547:SF2">
    <property type="entry name" value="HYBRID SIGNAL TRANSDUCTION HISTIDINE KINASE C"/>
    <property type="match status" value="1"/>
</dbReference>
<evidence type="ECO:0000259" key="10">
    <source>
        <dbReference type="PROSITE" id="PS50110"/>
    </source>
</evidence>
<sequence length="881" mass="94307">MRNSAAPSVDPLAAPPERYRLLAPLRRYLVSVVVLALLPLAALLAWQIVRTAGDEQAQIEGDLARSAAAFAAAVDSEILASLDALTALSHAEALRRDLPAAFERLLRTRPPTRRDWQGVFLVDPRGRLLLDSGANRAPIADALPALRQRVLETSQPAVSSVLEGPGRELVLLAVPVALDDQTGVLGARLPAATWQRLAGAAGRPEGGYAVLHDARQRVIATSLPGPLKPGAQLPPGPVAASRGRPFGVERTAGLDGSEVYAAWQVVRSAPGWGVQIMVPAAPIVAARQRTVATALAAGAGSLLLGALLASLAARRVTRPLRTLAAEGHAGLPGPIEVQEIAMLRDALQAASLSDARSRRALEEDIAKRRRIEDELLEAHQVLQEQQRLIELTQEAGRVGFCQYRFDTGELFWTQGHCKLFGLDGLDGDGLAAWLDRIGPEDRERVRGLLDTACAERHDALTVEYAVPQPDDTARWLSSRLQFEYDDAGAPLQFAGVSVDMTDQREAELQREELTRREVTARRDAEAASRAKDELLAMLGHELRNPLGAISAAADVLEAAPPASNSAGEARAIIGRQARNLAHMVHELLDVGRAITGQLTLARRPVNLASVLDRLRGTLQVTGESGAHELHLDAQDVWVHGDAVRLEQVLSNLLGNALKYTPAGRRIDVTIRAEGATAVIEVRDTGSGIAPALLPRVFDLFVQGERPLDRRAGGLGIGLTLVRRVVELHGGTVAATSSPEGTCFTLRLPAIDPPLQPEGDTLPPGRRRRVLVIDDNADVLAALRSKLELDGHSVSTAADGIDGLNRLLRQQPEVSIVDIGLPGLTGYELARHARAAGYAGRMIALSGYGQERDIHDALVAGFDAYLVKPVERGELRASLRAA</sequence>
<dbReference type="InterPro" id="IPR005467">
    <property type="entry name" value="His_kinase_dom"/>
</dbReference>
<dbReference type="PROSITE" id="PS50109">
    <property type="entry name" value="HIS_KIN"/>
    <property type="match status" value="1"/>
</dbReference>
<evidence type="ECO:0000256" key="1">
    <source>
        <dbReference type="ARBA" id="ARBA00000085"/>
    </source>
</evidence>
<dbReference type="RefSeq" id="WP_198349390.1">
    <property type="nucleotide sequence ID" value="NZ_WSEL01000009.1"/>
</dbReference>
<keyword evidence="6" id="KW-0418">Kinase</keyword>
<reference evidence="12 13" key="1">
    <citation type="submission" date="2019-12" db="EMBL/GenBank/DDBJ databases">
        <authorList>
            <person name="Huq M.A."/>
        </authorList>
    </citation>
    <scope>NUCLEOTIDE SEQUENCE [LARGE SCALE GENOMIC DNA]</scope>
    <source>
        <strain evidence="12 13">MAH-25</strain>
    </source>
</reference>
<dbReference type="GO" id="GO:0005886">
    <property type="term" value="C:plasma membrane"/>
    <property type="evidence" value="ECO:0007669"/>
    <property type="project" value="UniProtKB-SubCell"/>
</dbReference>
<dbReference type="Gene3D" id="3.40.50.2300">
    <property type="match status" value="1"/>
</dbReference>
<comment type="catalytic activity">
    <reaction evidence="1">
        <text>ATP + protein L-histidine = ADP + protein N-phospho-L-histidine.</text>
        <dbReference type="EC" id="2.7.13.3"/>
    </reaction>
</comment>
<gene>
    <name evidence="12" type="ORF">GON04_22200</name>
</gene>
<accession>A0A6N8J1L4</accession>
<keyword evidence="5" id="KW-0808">Transferase</keyword>
<dbReference type="AlphaFoldDB" id="A0A6N8J1L4"/>
<dbReference type="InterPro" id="IPR011006">
    <property type="entry name" value="CheY-like_superfamily"/>
</dbReference>
<dbReference type="Proteomes" id="UP000469385">
    <property type="component" value="Unassembled WGS sequence"/>
</dbReference>
<dbReference type="InterPro" id="IPR003594">
    <property type="entry name" value="HATPase_dom"/>
</dbReference>
<dbReference type="Gene3D" id="2.10.70.100">
    <property type="match status" value="1"/>
</dbReference>